<evidence type="ECO:0000256" key="4">
    <source>
        <dbReference type="ARBA" id="ARBA00023180"/>
    </source>
</evidence>
<organism evidence="8 9">
    <name type="scientific">Ameiurus melas</name>
    <name type="common">Black bullhead</name>
    <name type="synonym">Silurus melas</name>
    <dbReference type="NCBI Taxonomy" id="219545"/>
    <lineage>
        <taxon>Eukaryota</taxon>
        <taxon>Metazoa</taxon>
        <taxon>Chordata</taxon>
        <taxon>Craniata</taxon>
        <taxon>Vertebrata</taxon>
        <taxon>Euteleostomi</taxon>
        <taxon>Actinopterygii</taxon>
        <taxon>Neopterygii</taxon>
        <taxon>Teleostei</taxon>
        <taxon>Ostariophysi</taxon>
        <taxon>Siluriformes</taxon>
        <taxon>Ictaluridae</taxon>
        <taxon>Ameiurus</taxon>
    </lineage>
</organism>
<evidence type="ECO:0000256" key="6">
    <source>
        <dbReference type="SAM" id="Phobius"/>
    </source>
</evidence>
<accession>A0A7J6B5C7</accession>
<evidence type="ECO:0000256" key="2">
    <source>
        <dbReference type="ARBA" id="ARBA00022729"/>
    </source>
</evidence>
<dbReference type="PANTHER" id="PTHR12080">
    <property type="entry name" value="SIGNALING LYMPHOCYTIC ACTIVATION MOLECULE"/>
    <property type="match status" value="1"/>
</dbReference>
<dbReference type="InterPro" id="IPR013783">
    <property type="entry name" value="Ig-like_fold"/>
</dbReference>
<evidence type="ECO:0000256" key="1">
    <source>
        <dbReference type="ARBA" id="ARBA00004370"/>
    </source>
</evidence>
<dbReference type="AlphaFoldDB" id="A0A7J6B5C7"/>
<keyword evidence="3 6" id="KW-0472">Membrane</keyword>
<sequence>MRSYLHIITFIILNFTAASECGAQVHVVYKSIGEKAHLTLKEQWNITTVKWRMDRMLIATVEDKKSVAKHPEKFHMHVPDNSLFIKNLTVNDSGRYYAQTGLWEEDIIQYNLIVQEAVSNPVIEPDLYHQSNSSSVCHVLVKCSADGDSVMYDCDHQHCSLTNTTLTRVNITLNYTDNGMLECTARNRVSMKQTSISLGNMCSEKTTLPTESGNYILILIIITSCTFVFGVLMMCIIKLFYNTTKKEQNEGAYQGDKGVNTIYSVVRKQPRTETPAHSSAAETATVYDVPSKCARAPQSDSGDSVPKDDTHTVYWKLGQTQDP</sequence>
<dbReference type="InterPro" id="IPR015631">
    <property type="entry name" value="CD2/SLAM_rcpt"/>
</dbReference>
<feature type="transmembrane region" description="Helical" evidence="6">
    <location>
        <begin position="215"/>
        <end position="241"/>
    </location>
</feature>
<evidence type="ECO:0000256" key="3">
    <source>
        <dbReference type="ARBA" id="ARBA00023136"/>
    </source>
</evidence>
<dbReference type="Proteomes" id="UP000593565">
    <property type="component" value="Unassembled WGS sequence"/>
</dbReference>
<evidence type="ECO:0000313" key="8">
    <source>
        <dbReference type="EMBL" id="KAF4088938.1"/>
    </source>
</evidence>
<dbReference type="GO" id="GO:0016020">
    <property type="term" value="C:membrane"/>
    <property type="evidence" value="ECO:0007669"/>
    <property type="project" value="UniProtKB-SubCell"/>
</dbReference>
<keyword evidence="6" id="KW-1133">Transmembrane helix</keyword>
<keyword evidence="6" id="KW-0812">Transmembrane</keyword>
<dbReference type="EMBL" id="JAAGNN010000005">
    <property type="protein sequence ID" value="KAF4088938.1"/>
    <property type="molecule type" value="Genomic_DNA"/>
</dbReference>
<feature type="signal peptide" evidence="7">
    <location>
        <begin position="1"/>
        <end position="18"/>
    </location>
</feature>
<comment type="caution">
    <text evidence="8">The sequence shown here is derived from an EMBL/GenBank/DDBJ whole genome shotgun (WGS) entry which is preliminary data.</text>
</comment>
<feature type="chain" id="PRO_5029479397" evidence="7">
    <location>
        <begin position="19"/>
        <end position="323"/>
    </location>
</feature>
<proteinExistence type="predicted"/>
<name>A0A7J6B5C7_AMEME</name>
<keyword evidence="4" id="KW-0325">Glycoprotein</keyword>
<comment type="subcellular location">
    <subcellularLocation>
        <location evidence="1">Membrane</location>
    </subcellularLocation>
</comment>
<dbReference type="InterPro" id="IPR036179">
    <property type="entry name" value="Ig-like_dom_sf"/>
</dbReference>
<evidence type="ECO:0000256" key="7">
    <source>
        <dbReference type="SAM" id="SignalP"/>
    </source>
</evidence>
<gene>
    <name evidence="8" type="ORF">AMELA_G00060370</name>
</gene>
<dbReference type="SUPFAM" id="SSF48726">
    <property type="entry name" value="Immunoglobulin"/>
    <property type="match status" value="1"/>
</dbReference>
<evidence type="ECO:0000313" key="9">
    <source>
        <dbReference type="Proteomes" id="UP000593565"/>
    </source>
</evidence>
<dbReference type="PANTHER" id="PTHR12080:SF59">
    <property type="entry name" value="HEPATIC AND GLIAL CELL ADHESION MOLECULE"/>
    <property type="match status" value="1"/>
</dbReference>
<keyword evidence="9" id="KW-1185">Reference proteome</keyword>
<evidence type="ECO:0000256" key="5">
    <source>
        <dbReference type="SAM" id="MobiDB-lite"/>
    </source>
</evidence>
<dbReference type="Gene3D" id="2.60.40.10">
    <property type="entry name" value="Immunoglobulins"/>
    <property type="match status" value="2"/>
</dbReference>
<keyword evidence="2 7" id="KW-0732">Signal</keyword>
<dbReference type="GO" id="GO:0005911">
    <property type="term" value="C:cell-cell junction"/>
    <property type="evidence" value="ECO:0007669"/>
    <property type="project" value="TreeGrafter"/>
</dbReference>
<reference evidence="8 9" key="1">
    <citation type="submission" date="2020-02" db="EMBL/GenBank/DDBJ databases">
        <title>A chromosome-scale genome assembly of the black bullhead catfish (Ameiurus melas).</title>
        <authorList>
            <person name="Wen M."/>
            <person name="Zham M."/>
            <person name="Cabau C."/>
            <person name="Klopp C."/>
            <person name="Donnadieu C."/>
            <person name="Roques C."/>
            <person name="Bouchez O."/>
            <person name="Lampietro C."/>
            <person name="Jouanno E."/>
            <person name="Herpin A."/>
            <person name="Louis A."/>
            <person name="Berthelot C."/>
            <person name="Parey E."/>
            <person name="Roest-Crollius H."/>
            <person name="Braasch I."/>
            <person name="Postlethwait J."/>
            <person name="Robinson-Rechavi M."/>
            <person name="Echchiki A."/>
            <person name="Begum T."/>
            <person name="Montfort J."/>
            <person name="Schartl M."/>
            <person name="Bobe J."/>
            <person name="Guiguen Y."/>
        </authorList>
    </citation>
    <scope>NUCLEOTIDE SEQUENCE [LARGE SCALE GENOMIC DNA]</scope>
    <source>
        <strain evidence="8">M_S1</strain>
        <tissue evidence="8">Blood</tissue>
    </source>
</reference>
<feature type="region of interest" description="Disordered" evidence="5">
    <location>
        <begin position="291"/>
        <end position="323"/>
    </location>
</feature>
<protein>
    <submittedName>
        <fullName evidence="8">Uncharacterized protein</fullName>
    </submittedName>
</protein>